<evidence type="ECO:0000313" key="1">
    <source>
        <dbReference type="EMBL" id="KAI9450249.1"/>
    </source>
</evidence>
<accession>A0ACC0TVL9</accession>
<comment type="caution">
    <text evidence="1">The sequence shown here is derived from an EMBL/GenBank/DDBJ whole genome shotgun (WGS) entry which is preliminary data.</text>
</comment>
<gene>
    <name evidence="1" type="ORF">F5148DRAFT_1277872</name>
</gene>
<evidence type="ECO:0000313" key="2">
    <source>
        <dbReference type="Proteomes" id="UP001207468"/>
    </source>
</evidence>
<dbReference type="EMBL" id="JAGFNK010000444">
    <property type="protein sequence ID" value="KAI9450249.1"/>
    <property type="molecule type" value="Genomic_DNA"/>
</dbReference>
<keyword evidence="2" id="KW-1185">Reference proteome</keyword>
<proteinExistence type="predicted"/>
<dbReference type="Proteomes" id="UP001207468">
    <property type="component" value="Unassembled WGS sequence"/>
</dbReference>
<protein>
    <submittedName>
        <fullName evidence="1">Uncharacterized protein</fullName>
    </submittedName>
</protein>
<name>A0ACC0TVL9_9AGAM</name>
<organism evidence="1 2">
    <name type="scientific">Russula earlei</name>
    <dbReference type="NCBI Taxonomy" id="71964"/>
    <lineage>
        <taxon>Eukaryota</taxon>
        <taxon>Fungi</taxon>
        <taxon>Dikarya</taxon>
        <taxon>Basidiomycota</taxon>
        <taxon>Agaricomycotina</taxon>
        <taxon>Agaricomycetes</taxon>
        <taxon>Russulales</taxon>
        <taxon>Russulaceae</taxon>
        <taxon>Russula</taxon>
    </lineage>
</organism>
<sequence length="606" mass="68502">MQPNRLGLGLRPPLPSYGQGPSISALAQQQQMHLQSFVPPQAQKQISLFVGSISGGITDGFLNDLLSACGNVKSFKRLITPANKPQGFGFAEFEDPDGALRAMALLNNVELPALEDGCVNKKLLIKADEKTKMFLDAYQAQRMQTNADDEATQKAKSRVHKLINDINRESQEAANNGLLDKERFVIPPHLHDLQEADLPETQRGLVISEIAQFRERAAKREPPAASPSGPKVREWGKAQGAAETRGPAPLGQDPQQGFSKPVGFVKAGSRERDDERQLPGKAAKTDEELEQERKEARRRDEENSFRDRERRYEPRERNRIQALERAIARDRATREAEERDRTEMRARLDIWDDDESDELFYTDRVRWRAQRARRVSAEESADNEMRAYEAREAENLRRESEAFLARQMDELQALAEEQRKAGMLLDDGAPVRLNVSLAQAAPKADTAPSKEKAPAPAVFGAEDEEEEATRKRKAPLQLLDFSAANDSEKAKERLEHIKASVPSEREMLFRAKVRWDAVTEQLIDRKLEPLVKKLMVKYLGELDDDVVMYVIEHLKDHKSPAKLVEGLEPVLDEEAIEFTIAVWRQVIFESMAYGEGLHTERMMADG</sequence>
<reference evidence="1" key="1">
    <citation type="submission" date="2021-03" db="EMBL/GenBank/DDBJ databases">
        <title>Evolutionary priming and transition to the ectomycorrhizal habit in an iconic lineage of mushroom-forming fungi: is preadaptation a requirement?</title>
        <authorList>
            <consortium name="DOE Joint Genome Institute"/>
            <person name="Looney B.P."/>
            <person name="Miyauchi S."/>
            <person name="Morin E."/>
            <person name="Drula E."/>
            <person name="Courty P.E."/>
            <person name="Chicoki N."/>
            <person name="Fauchery L."/>
            <person name="Kohler A."/>
            <person name="Kuo A."/>
            <person name="LaButti K."/>
            <person name="Pangilinan J."/>
            <person name="Lipzen A."/>
            <person name="Riley R."/>
            <person name="Andreopoulos W."/>
            <person name="He G."/>
            <person name="Johnson J."/>
            <person name="Barry K.W."/>
            <person name="Grigoriev I.V."/>
            <person name="Nagy L."/>
            <person name="Hibbett D."/>
            <person name="Henrissat B."/>
            <person name="Matheny P.B."/>
            <person name="Labbe J."/>
            <person name="Martin A.F."/>
        </authorList>
    </citation>
    <scope>NUCLEOTIDE SEQUENCE</scope>
    <source>
        <strain evidence="1">BPL698</strain>
    </source>
</reference>